<keyword evidence="1" id="KW-0732">Signal</keyword>
<sequence>MTKHVFLFALMTTLLSYAQAQINPFANTIANKPLSGLETVGNLDDFSFELVNKNGKVLHITEENKVFFLTAERGDFYGNLIFRTRFDTNHETGESTLEYVHILFGRHREIAYRDGHFMRRDNSFDEAEYTDNEAMKKKSESYDTCDFDIKVSSDGLYCTFKHIESGKYLTMLPANSKGVHSVALSSKKSDDSQLWKMRLLYNGNQI</sequence>
<gene>
    <name evidence="2" type="ORF">HHU12_27415</name>
</gene>
<protein>
    <recommendedName>
        <fullName evidence="4">Ricin B lectin domain-containing protein</fullName>
    </recommendedName>
</protein>
<evidence type="ECO:0000313" key="2">
    <source>
        <dbReference type="EMBL" id="NME71725.1"/>
    </source>
</evidence>
<feature type="chain" id="PRO_5030703702" description="Ricin B lectin domain-containing protein" evidence="1">
    <location>
        <begin position="21"/>
        <end position="206"/>
    </location>
</feature>
<feature type="signal peptide" evidence="1">
    <location>
        <begin position="1"/>
        <end position="20"/>
    </location>
</feature>
<keyword evidence="3" id="KW-1185">Reference proteome</keyword>
<organism evidence="2 3">
    <name type="scientific">Flammeovirga aprica JL-4</name>
    <dbReference type="NCBI Taxonomy" id="694437"/>
    <lineage>
        <taxon>Bacteria</taxon>
        <taxon>Pseudomonadati</taxon>
        <taxon>Bacteroidota</taxon>
        <taxon>Cytophagia</taxon>
        <taxon>Cytophagales</taxon>
        <taxon>Flammeovirgaceae</taxon>
        <taxon>Flammeovirga</taxon>
    </lineage>
</organism>
<evidence type="ECO:0008006" key="4">
    <source>
        <dbReference type="Google" id="ProtNLM"/>
    </source>
</evidence>
<dbReference type="AlphaFoldDB" id="A0A7X9XCH1"/>
<evidence type="ECO:0000313" key="3">
    <source>
        <dbReference type="Proteomes" id="UP000576082"/>
    </source>
</evidence>
<dbReference type="RefSeq" id="WP_169659931.1">
    <property type="nucleotide sequence ID" value="NZ_JABANE010000111.1"/>
</dbReference>
<reference evidence="2 3" key="1">
    <citation type="submission" date="2020-04" db="EMBL/GenBank/DDBJ databases">
        <title>Flammeovirga sp. SR4, a novel species isolated from seawater.</title>
        <authorList>
            <person name="Wang X."/>
        </authorList>
    </citation>
    <scope>NUCLEOTIDE SEQUENCE [LARGE SCALE GENOMIC DNA]</scope>
    <source>
        <strain evidence="2 3">ATCC 23126</strain>
    </source>
</reference>
<dbReference type="EMBL" id="JABANE010000111">
    <property type="protein sequence ID" value="NME71725.1"/>
    <property type="molecule type" value="Genomic_DNA"/>
</dbReference>
<accession>A0A7X9XCH1</accession>
<comment type="caution">
    <text evidence="2">The sequence shown here is derived from an EMBL/GenBank/DDBJ whole genome shotgun (WGS) entry which is preliminary data.</text>
</comment>
<name>A0A7X9XCH1_9BACT</name>
<proteinExistence type="predicted"/>
<dbReference type="Proteomes" id="UP000576082">
    <property type="component" value="Unassembled WGS sequence"/>
</dbReference>
<evidence type="ECO:0000256" key="1">
    <source>
        <dbReference type="SAM" id="SignalP"/>
    </source>
</evidence>